<sequence>MPVNTLIVFDMDGVIAEESEAFSLAPFYDGIHAIVAKHMPDLALDDAFRQICYDAYVEHGCCLKSLWAPKLGMTLDWVLESYRWINVEHLLPAVTTALQPKPSQVEKAIHLASLPHVTTVCLSQGHSDYVTGLLAHMGWLGPVIRPRDVHDIVSVGGHLKRTEEPYIYIRRCYPDYARYVMIEDTSLNLPPAKRQNFETHFCGMKMVHRDAFPFIDFHHLDTDRVLDHLIANI</sequence>
<organism evidence="1 2">
    <name type="scientific">Blastochloris viridis</name>
    <name type="common">Rhodopseudomonas viridis</name>
    <dbReference type="NCBI Taxonomy" id="1079"/>
    <lineage>
        <taxon>Bacteria</taxon>
        <taxon>Pseudomonadati</taxon>
        <taxon>Pseudomonadota</taxon>
        <taxon>Alphaproteobacteria</taxon>
        <taxon>Hyphomicrobiales</taxon>
        <taxon>Blastochloridaceae</taxon>
        <taxon>Blastochloris</taxon>
    </lineage>
</organism>
<dbReference type="EMBL" id="VAFM01000002">
    <property type="protein sequence ID" value="TKW60478.1"/>
    <property type="molecule type" value="Genomic_DNA"/>
</dbReference>
<proteinExistence type="predicted"/>
<name>A0A6N4QY93_BLAVI</name>
<accession>A0A6N4QY93</accession>
<gene>
    <name evidence="1" type="ORF">DI628_06130</name>
</gene>
<dbReference type="Proteomes" id="UP000320948">
    <property type="component" value="Unassembled WGS sequence"/>
</dbReference>
<dbReference type="SUPFAM" id="SSF56784">
    <property type="entry name" value="HAD-like"/>
    <property type="match status" value="1"/>
</dbReference>
<evidence type="ECO:0008006" key="3">
    <source>
        <dbReference type="Google" id="ProtNLM"/>
    </source>
</evidence>
<reference evidence="1 2" key="1">
    <citation type="journal article" date="2017" name="Nat. Commun.">
        <title>In situ click chemistry generation of cyclooxygenase-2 inhibitors.</title>
        <authorList>
            <person name="Bhardwaj A."/>
            <person name="Kaur J."/>
            <person name="Wuest M."/>
            <person name="Wuest F."/>
        </authorList>
    </citation>
    <scope>NUCLEOTIDE SEQUENCE [LARGE SCALE GENOMIC DNA]</scope>
    <source>
        <strain evidence="1">S2_018_000_R2_106</strain>
    </source>
</reference>
<dbReference type="InterPro" id="IPR036412">
    <property type="entry name" value="HAD-like_sf"/>
</dbReference>
<dbReference type="AlphaFoldDB" id="A0A6N4QY93"/>
<protein>
    <recommendedName>
        <fullName evidence="3">HAD family hydrolase</fullName>
    </recommendedName>
</protein>
<comment type="caution">
    <text evidence="1">The sequence shown here is derived from an EMBL/GenBank/DDBJ whole genome shotgun (WGS) entry which is preliminary data.</text>
</comment>
<evidence type="ECO:0000313" key="2">
    <source>
        <dbReference type="Proteomes" id="UP000320948"/>
    </source>
</evidence>
<evidence type="ECO:0000313" key="1">
    <source>
        <dbReference type="EMBL" id="TKW60478.1"/>
    </source>
</evidence>